<evidence type="ECO:0000313" key="2">
    <source>
        <dbReference type="EMBL" id="MDQ0466801.1"/>
    </source>
</evidence>
<keyword evidence="1" id="KW-0472">Membrane</keyword>
<evidence type="ECO:0000313" key="3">
    <source>
        <dbReference type="Proteomes" id="UP001228905"/>
    </source>
</evidence>
<accession>A0ABU0IZS5</accession>
<keyword evidence="1" id="KW-0812">Transmembrane</keyword>
<reference evidence="2 3" key="1">
    <citation type="submission" date="2023-07" db="EMBL/GenBank/DDBJ databases">
        <title>Genomic Encyclopedia of Type Strains, Phase IV (KMG-IV): sequencing the most valuable type-strain genomes for metagenomic binning, comparative biology and taxonomic classification.</title>
        <authorList>
            <person name="Goeker M."/>
        </authorList>
    </citation>
    <scope>NUCLEOTIDE SEQUENCE [LARGE SCALE GENOMIC DNA]</scope>
    <source>
        <strain evidence="2 3">DSM 18695</strain>
    </source>
</reference>
<dbReference type="Proteomes" id="UP001228905">
    <property type="component" value="Unassembled WGS sequence"/>
</dbReference>
<name>A0ABU0IZS5_9CAUL</name>
<feature type="transmembrane region" description="Helical" evidence="1">
    <location>
        <begin position="36"/>
        <end position="61"/>
    </location>
</feature>
<gene>
    <name evidence="2" type="ORF">QO010_004597</name>
</gene>
<comment type="caution">
    <text evidence="2">The sequence shown here is derived from an EMBL/GenBank/DDBJ whole genome shotgun (WGS) entry which is preliminary data.</text>
</comment>
<keyword evidence="3" id="KW-1185">Reference proteome</keyword>
<proteinExistence type="predicted"/>
<dbReference type="RefSeq" id="WP_307352960.1">
    <property type="nucleotide sequence ID" value="NZ_JAUSVS010000015.1"/>
</dbReference>
<organism evidence="2 3">
    <name type="scientific">Caulobacter ginsengisoli</name>
    <dbReference type="NCBI Taxonomy" id="400775"/>
    <lineage>
        <taxon>Bacteria</taxon>
        <taxon>Pseudomonadati</taxon>
        <taxon>Pseudomonadota</taxon>
        <taxon>Alphaproteobacteria</taxon>
        <taxon>Caulobacterales</taxon>
        <taxon>Caulobacteraceae</taxon>
        <taxon>Caulobacter</taxon>
    </lineage>
</organism>
<sequence length="64" mass="6411">MAARPAFVLTAPSMPVFAIAVALALAALIAHFGGVAIPWVSGHVVETLTAAFALLTAGVVLRGL</sequence>
<keyword evidence="1" id="KW-1133">Transmembrane helix</keyword>
<evidence type="ECO:0000256" key="1">
    <source>
        <dbReference type="SAM" id="Phobius"/>
    </source>
</evidence>
<dbReference type="EMBL" id="JAUSVS010000015">
    <property type="protein sequence ID" value="MDQ0466801.1"/>
    <property type="molecule type" value="Genomic_DNA"/>
</dbReference>
<feature type="transmembrane region" description="Helical" evidence="1">
    <location>
        <begin position="7"/>
        <end position="30"/>
    </location>
</feature>
<protein>
    <submittedName>
        <fullName evidence="2">Uncharacterized protein</fullName>
    </submittedName>
</protein>